<sequence>MAGEDDFTFCP</sequence>
<proteinExistence type="predicted"/>
<dbReference type="EMBL" id="KI632288">
    <property type="protein sequence ID" value="EYU20211.1"/>
    <property type="molecule type" value="Genomic_DNA"/>
</dbReference>
<organism evidence="1 2">
    <name type="scientific">Erythranthe guttata</name>
    <name type="common">Yellow monkey flower</name>
    <name type="synonym">Mimulus guttatus</name>
    <dbReference type="NCBI Taxonomy" id="4155"/>
    <lineage>
        <taxon>Eukaryota</taxon>
        <taxon>Viridiplantae</taxon>
        <taxon>Streptophyta</taxon>
        <taxon>Embryophyta</taxon>
        <taxon>Tracheophyta</taxon>
        <taxon>Spermatophyta</taxon>
        <taxon>Magnoliopsida</taxon>
        <taxon>eudicotyledons</taxon>
        <taxon>Gunneridae</taxon>
        <taxon>Pentapetalae</taxon>
        <taxon>asterids</taxon>
        <taxon>lamiids</taxon>
        <taxon>Lamiales</taxon>
        <taxon>Phrymaceae</taxon>
        <taxon>Erythranthe</taxon>
    </lineage>
</organism>
<accession>A0A022PWN1</accession>
<protein>
    <submittedName>
        <fullName evidence="1">Uncharacterized protein</fullName>
    </submittedName>
</protein>
<dbReference type="Proteomes" id="UP000030748">
    <property type="component" value="Unassembled WGS sequence"/>
</dbReference>
<evidence type="ECO:0000313" key="1">
    <source>
        <dbReference type="EMBL" id="EYU20211.1"/>
    </source>
</evidence>
<feature type="non-terminal residue" evidence="1">
    <location>
        <position position="11"/>
    </location>
</feature>
<keyword evidence="2" id="KW-1185">Reference proteome</keyword>
<reference evidence="1 2" key="1">
    <citation type="journal article" date="2013" name="Proc. Natl. Acad. Sci. U.S.A.">
        <title>Fine-scale variation in meiotic recombination in Mimulus inferred from population shotgun sequencing.</title>
        <authorList>
            <person name="Hellsten U."/>
            <person name="Wright K.M."/>
            <person name="Jenkins J."/>
            <person name="Shu S."/>
            <person name="Yuan Y."/>
            <person name="Wessler S.R."/>
            <person name="Schmutz J."/>
            <person name="Willis J.H."/>
            <person name="Rokhsar D.S."/>
        </authorList>
    </citation>
    <scope>NUCLEOTIDE SEQUENCE [LARGE SCALE GENOMIC DNA]</scope>
    <source>
        <strain evidence="2">cv. DUN x IM62</strain>
    </source>
</reference>
<name>A0A022PWN1_ERYGU</name>
<evidence type="ECO:0000313" key="2">
    <source>
        <dbReference type="Proteomes" id="UP000030748"/>
    </source>
</evidence>
<gene>
    <name evidence="1" type="ORF">MIMGU_mgv1a0134491mg</name>
</gene>